<evidence type="ECO:0000256" key="2">
    <source>
        <dbReference type="ARBA" id="ARBA00022525"/>
    </source>
</evidence>
<feature type="compositionally biased region" description="Low complexity" evidence="4">
    <location>
        <begin position="417"/>
        <end position="434"/>
    </location>
</feature>
<feature type="region of interest" description="Disordered" evidence="4">
    <location>
        <begin position="2268"/>
        <end position="2365"/>
    </location>
</feature>
<gene>
    <name evidence="6" type="ORF">G3A44_06580</name>
</gene>
<dbReference type="Gene3D" id="2.130.10.130">
    <property type="entry name" value="Integrin alpha, N-terminal"/>
    <property type="match status" value="6"/>
</dbReference>
<feature type="compositionally biased region" description="Low complexity" evidence="4">
    <location>
        <begin position="1369"/>
        <end position="1384"/>
    </location>
</feature>
<feature type="region of interest" description="Disordered" evidence="4">
    <location>
        <begin position="2643"/>
        <end position="2673"/>
    </location>
</feature>
<feature type="compositionally biased region" description="Low complexity" evidence="4">
    <location>
        <begin position="1432"/>
        <end position="1448"/>
    </location>
</feature>
<feature type="region of interest" description="Disordered" evidence="4">
    <location>
        <begin position="754"/>
        <end position="838"/>
    </location>
</feature>
<feature type="region of interest" description="Disordered" evidence="4">
    <location>
        <begin position="1877"/>
        <end position="1953"/>
    </location>
</feature>
<keyword evidence="7" id="KW-1185">Reference proteome</keyword>
<organism evidence="6 7">
    <name type="scientific">Ideonella livida</name>
    <dbReference type="NCBI Taxonomy" id="2707176"/>
    <lineage>
        <taxon>Bacteria</taxon>
        <taxon>Pseudomonadati</taxon>
        <taxon>Pseudomonadota</taxon>
        <taxon>Betaproteobacteria</taxon>
        <taxon>Burkholderiales</taxon>
        <taxon>Sphaerotilaceae</taxon>
        <taxon>Ideonella</taxon>
    </lineage>
</organism>
<dbReference type="PANTHER" id="PTHR38340">
    <property type="entry name" value="S-LAYER PROTEIN"/>
    <property type="match status" value="1"/>
</dbReference>
<protein>
    <recommendedName>
        <fullName evidence="5">SbsA Ig-like domain-containing protein</fullName>
    </recommendedName>
</protein>
<feature type="region of interest" description="Disordered" evidence="4">
    <location>
        <begin position="1999"/>
        <end position="2042"/>
    </location>
</feature>
<dbReference type="Pfam" id="PF00353">
    <property type="entry name" value="HemolysinCabind"/>
    <property type="match status" value="48"/>
</dbReference>
<dbReference type="InterPro" id="IPR050557">
    <property type="entry name" value="RTX_toxin/Mannuronan_C5-epim"/>
</dbReference>
<accession>A0A7C9THU3</accession>
<dbReference type="SMART" id="SM00191">
    <property type="entry name" value="Int_alpha"/>
    <property type="match status" value="13"/>
</dbReference>
<keyword evidence="2" id="KW-0964">Secreted</keyword>
<feature type="compositionally biased region" description="Low complexity" evidence="4">
    <location>
        <begin position="271"/>
        <end position="283"/>
    </location>
</feature>
<feature type="compositionally biased region" description="Low complexity" evidence="4">
    <location>
        <begin position="1032"/>
        <end position="1048"/>
    </location>
</feature>
<feature type="compositionally biased region" description="Polar residues" evidence="4">
    <location>
        <begin position="1877"/>
        <end position="1898"/>
    </location>
</feature>
<evidence type="ECO:0000256" key="1">
    <source>
        <dbReference type="ARBA" id="ARBA00004613"/>
    </source>
</evidence>
<feature type="compositionally biased region" description="Polar residues" evidence="4">
    <location>
        <begin position="1907"/>
        <end position="1918"/>
    </location>
</feature>
<feature type="compositionally biased region" description="Low complexity" evidence="4">
    <location>
        <begin position="986"/>
        <end position="996"/>
    </location>
</feature>
<dbReference type="InterPro" id="IPR032812">
    <property type="entry name" value="SbsA_Ig"/>
</dbReference>
<name>A0A7C9THU3_9BURK</name>
<feature type="compositionally biased region" description="Low complexity" evidence="4">
    <location>
        <begin position="1119"/>
        <end position="1133"/>
    </location>
</feature>
<feature type="region of interest" description="Disordered" evidence="4">
    <location>
        <begin position="1"/>
        <end position="615"/>
    </location>
</feature>
<dbReference type="GO" id="GO:0005576">
    <property type="term" value="C:extracellular region"/>
    <property type="evidence" value="ECO:0007669"/>
    <property type="project" value="UniProtKB-SubCell"/>
</dbReference>
<feature type="compositionally biased region" description="Acidic residues" evidence="4">
    <location>
        <begin position="284"/>
        <end position="296"/>
    </location>
</feature>
<dbReference type="Gene3D" id="2.160.20.160">
    <property type="match status" value="1"/>
</dbReference>
<feature type="compositionally biased region" description="Low complexity" evidence="4">
    <location>
        <begin position="221"/>
        <end position="238"/>
    </location>
</feature>
<sequence length="5714" mass="562924">TGGAGDDTLTGGDANDTGDDSLDGGDGNDSVSGGLGDDTLVGGDANDLGNDTLDGGDGDDSVSGGGGNDTITAGTGDDTVDAGSGDDTVDGGTGNDAVTAGEGNDSVDAGAGDDTVEAGSGDDTVATGSGDDSVDAGEGDDSVDGGEGHDTATGGAGDDTLTGGDANDTGDDSLDGGDGNDSVSGGLGDDTLVGGDANDLGNDTLDGGDGNDMVSGGGGNDTITAGTGDDTVDAGAGDDTVDGGTGNDAVTAGEGNDSVDAGAGDDTVEAGSGDDTVTTGSGDDSVDAGEGDDSVDGGEGHDTATGGGGDDTLTGGDANDTGDDSLDGGDGNDSVSGGLGDDTLVGGDANDLGDDTLDGGDGNDRVSGGGGNDTITAGTGDDTVDAGSGDDTVSAGDGNDSITAGAGNDSVNGGQGHDTATGGAGDDTLIGGDANDTGDDSLDGGVGNDSLNGGQGNDTLIGGDANDTGADTLIAGDGNDSASGGGGNDSIDAGTGDDTVEAGTGDDTVSAGAGHDSVDAGAGDDSVSAGDGDDSVTAGDGNDTVTGGNGHDSVDAGTGDDSVDAGTGDDTVSGGAGNDVLQGRSGNDSLSGGTGNDSLDGGEGADTLDGGAGSDTLVAGGDNDVLVFDAADALVDGGAGNDRLIVNDSVADFTALAAGTVVGIEQIDMSGNGTSNTVKLAETDVIDLVGATGTLIVHGDSGDNLRLTDFWTLDPNANQTVGGVIYLGYTFNGKTLLVSPNVLVAVELTGSAGDDTLSGGAGTDSIDGAAGNDSLTGGAGGADTLRGGDGNDTADGGSGDDLVDGGAGDDSLQGGTGDDTLSGGTGSDTLDGGAGADSVSAGDGDDVLVYDAADVLVDGGAGNDRLIVTDATLDLTQIADTRVVNLEQIDLRAASGATGANLVKLAEADVRALAGPNGTLWVHGDAGDSLALADLWTQGSTVVNGGVTYQTYTRNGLTLNVAQAVTTYLDVVGSANNDTLSGGAGNDNVDGAAGNDYLQGNAGDDTVSGGQGSDTLYGGTGHDTLVGGDGNDTGNDYADGGDGNDSLSGGAGHDTLLGANGNDTVLGEAGHDSLDGGSGDDSLDGGADNDTLQGAAGADTLRGGAGNDSLVGGDHSDNSADSLDGGDGSDTLYGGAGNDTVQGGAGNDNVQGDDVNGWSSTSDDTLDGGDGDDTVNGGMGNDSVAGGAGHDSVLGGNGNDTLDGGAGNDTVYGEAGDDTLGGGEGADTVDGGAGNDTLSGGAGNDSVSGGTDNDVVDGGAGDDTVLGGTGHDTLTGGDANDTGHDSLDGGDGNDSVSGGLGNDTLLGNTGDDTLAGGDGADSLDGGTGNDSLDGGAGNDTALGGAGNDTLSGGDANDTGHDSLDGGDGNDSVSGGLGNDTLLGGNHDDTLQGGDGNDSLDGGTGNDSLDGGAGNDTVQGGAGNDTAVGGTGDDSVVGGDGNDTGNDSVDGGDGHDTVDGGAGHDTVLGGAGHDTLLGGAGNDSLDGGTGNDSLNGGDGNDTLVFDAADSIAAGGAGTDTLQIRSGTVDFSTLVNPVVSDVEIIDLTGNSAAALTLDYTSVRNLSSTTDTLYVLGDYNDTVTLVGGWTRGSDVFETPNTYQVFTMTSGGVTVTVKLQNTMGIQLLVTGTSSDDALNGTAQGDLIRGLAGHDTLSGGDGNDQLRGGAGNDVLDGGNQIDTVDYSEDTGGVTASLATGTATDGGGSTDTLSNVENLTGSGYDDSLTGDGSFNLLDGGAGHDTLDGGDGADTLLGGAGHDSLLAGAGNDVLTGGGGNDTLQGGAGNDTADYSAETSAVTVNLATGTATDGSGGTDTLSGLESVKGGAGDDLITGDSAANRLEGSAGADTLAGGAGSDTLDGGAGNDVADYSANSSSQGVNVNLGTGTASDGQGGTDTLSNFEGVTGGAGNDSVTGSSGNDTLVGNAGTDSLDGGAGHDSLSGGSGADTLRGGAGNDTLAGGDGTDLADFADQSSGMAISLVTGTMSIGGTVNDTLTGIENVRGGTGADTLTGDTGANELWGGASTDSVSGGAGNDSLRGGTGNDTLDGGDGTDTLLLDDITGPVVVNLGSTAVTVSGTAVAAGTSRGMGSSDAGTDTLSNFENIVGSGGADTLIGSAGDNVIEGAMGADSILAGAGNDTVYFDDSDAAADGGDGTDTLVVGSSVSTLDLTLTRDEVYTNFEILDVTASGSQLVKLSDADVRALTGGGTSGTLVIQGGADDIVRLVGANWPTTPTSTETLGGVTYDVYAYSVAGGTTTVKVQQGVSVGYLFRSGEDGELTNGSTGGDQYEGNGGNDTFNAGGGDDYGDSGEGDDIASGDAGHDTLLGGAGQDTLDGGTGNDSLEGGTGDDSLTGGTGHDTLDGGAGHDSLNAGDGYDSVLAGDGQDTVSLGAGDDTANGGAGNDLIDAGSGDDEVAAGIGDDTVIGGAGNDVLDGNSGVDTLDYSADTSDLTVNLITGTASSTDSGTDQLSNFENITAGSGNDSLTGSDAANRLIGGAGNDTLLGGNGDDWLLFDGADASVDGGAGADVLAIQTTALVDFTGIADNRFTGIEALDLTGSGNQNLKLDLADVMALSDTSDVLKVHGDAGDQITLVGNWTTAGTQPVSYEGGATQQYVKLTLADPATGNTVTVLVDPAMSLSILVSGTSGDDTLNGGGGNDTVQGGGGNDTLTGGAGNDTVQGEAGDDYITYDAGDASIDGGTGNDTLGFASDASGLILDLTTTTQAISGIEVIDITGKTTAPAGHNTLVVDLATVLALSTESDTLTVAGTSGDTVYLVGTWSGPTSSGGYNVYTATDGTDTATIRIPTAVSVGTVIDGTNNVDTLAGTGAADLIRGLDDADSIDGGAGNDILRGGAGNDTLVFDANDPVIDGGTGTDTLEVSSGNLDLTALTNGVITSIEVIDLKQGAPASTLTLNAADVAALNGDASVTVEGDASDAVALQGNWTQGATAGGYTTYTLEGSTVVVDADIPVSITFTGSSVRDVMLSGAGRQLQDGSTGSDSLDGGEGADTLRAGTGDDTLVYDADDLEISGGTGTDTLKINGSGVTVDLTQVANSLITGIEKIDLTGTGDNVVVVNADDVQAISSETDTLIVTGDAGDSVRLAGSGWEARGSELVAGITYNKYVGTASDGTQVTLLAGLKIVKGDQLIGTAGDDTLTGSAGSDQLLGGDGNDVVNGAGGSDLIDAGNGDDTVRFDLADSGVDGGAGNDLLEVVADGQLIDLQEPARPATGALRPDLSGFEVVDLNTTGQNLVVLDEASLRELAGANADTTLEIRGDANDIVFVDGTLTSTLTLTGGVVQKAVTAGTAGDDTLTGTSGQDAIKAGAGHDSIHGGAGADLIYGGAGNDTITYDAADLRVFGGTGTDELQITTVDADGGASNTSAGTNTATGDVDLTTVAGTVVDGIEVLNLRGNGNQTVLLDEPAVLALSDTGRMVVKGDAGDVLKLYGGWTADGLESDADGKIYNIFKKGDATVSVQETVTLQITNELGAQVKMGTTGNDDTTVPTNGGAITNDGDDILRVGNMAFTGVDGGRGYDKVYFQLSGYNNQITRINTLLLSPTALTNIEEIDLTRDNTSLSSSNDTALSYVSNKLILTPDKLLEMTDGDGILVVKGDITRGAWYDPLTGSYPTELVNGSSQYITRDSIDLLGDWGDLSGNVSTVVYNGVTYTQIEAPNGAKLLYTPGMTVAPVNPTPQLSAFSIAYDDGAYLVGSGIDQYAGWRVANAGDVNKDGIDDIIVNAAGKAYVVFGTESMAGQFDLANLGSRGFTVSGLGQPNLTTSTGNWNYGVGLVNIGDVNGDGIDDLLGVTDTNNARVVYGRTDWTNVDLTNTSTFVTGAANGYSINSLGLNDIFTMTTTALGDVNGDGFADFALAGGNAGSYGKVYVMFGGTHSGDVNAGTMGTNKGFWIGGDSANIQYLGTDISAAGDVNGDGFDDILIGAPGFNNVGANGQADYAGNGYIVFGKAEGWGNTVAVIRDATAPWITGSAPSDNATNQSTVGAIYANFNESLKAGIGLVNLYNSATGQLVESFNMATGLGTMGGKIAITGSGTGTQLVVNPYNPLAANASFYLTVDAGAVTDLAGNAFAGISNSTTWNFSTGAATGDVTAPTLSSTFSLTYSSYYYDNYSDGRTVSYTTNGTATGVAPTPGMVGSTIWGGYADWYYYTFSFSEALKPYGTLTVKKGSVTVETINLATGVGSLGSSIGFTGSPAGADSSSIRLNLGYTLQGSTGYTFEFSGLQDGAGNALSGSSSIGFTTAADTRGPLLVQTSGNSTATRGTPFVGQTGVSVQDNLVFTATEALKLGASGLIEIRNGTNATTYAGTAVASFNVANATLSDGVYTVTSSNGWTLTLNGKVVTIDPAGTMAYNTTYALYTAAGALTDQSGNDAVVGNYDYWYGNVNGTRPDTYNEYYFTTANGLITYAGGNAVDHSLKVGVAENITISFGENVGVASGIAAGAKFIKLYNSSGTLIESFDAVTGVGSKGGSLVYSGKNVVINPAGDLAQASGYYLTVDANVIASTATPATKYAGATNSTTLYFSTEAGAQIDPGQRTTAEWAGQQVEAIGDFDGDGTTDYVIGTYQHVADAAVSGGTAYGKFYVVFGKAGTLNPITTIDQLKAEGRVVELYGTSANQLTRIVEFGDVNHDGFDDLLLTAGGRNPNQNNNGEASDDGDTDAGAAFIVFGQERGNWASKVSVTNLGDQGLEITGGLPEESFGFSVAAGDFNNDGTVDMVFGMPNNHRDGYASGEAFVINGGDYTDSLMQVGTSQADVVVGDYNANRLAGQQGNDTLYGLGGEDILRGGSGDDVLSVSDLDFLLVDGGTGTDTLQFKGHNIHLDMTGYAGASLRSFEKIDITGDGANSLIFNYREAIYLVERQLAQAYGQYYQITVDGNADDKLTLEGPWARVVSDATYTTYALDGIYVKVDSDIQTTVAGWTVPYLGATVDLMGTNFPSTLRKDSITGFSGVEGNWGSYLVNLGDVNQDGFADFGLRNQDVTTTQLHYTSRWIDYPDYWDPNYYWLSSASSTGVVNGAVTVLYGKAGGVGAVDVSNLGSGLTAKGITLTGSASANEQFGSGFGSVGDINGDGFADMLVAAPTSSRTFTFDEGGAVPGSSSSTAGSDWSSDGWSTSNEGRTYIFLGGNSNLVNRSGGNATTTALTDNFLSDGASTGLPGSASAVPNNGSASNVANTTYTYTTTATKADGTFIGSSGAQFGANWRPVMVGDVNGDGFDDFLSGNTNAALVFGKATGWTGLDQTQGWTMSTVGSWSGVASAGDVNGDGYADFLVNNGNVSIVFGKAGTWNASLSLGSTTAGTTGAPAVTRITAENGQPINTNSDVNSLNAATMRSLGDINGDGYGDILIAANHGNDYNAKDNGGAYVVFGAASGWGADLSLANLAANGRGFRITGSVDYNYAGYNITAAGDMNGDGLKDFLITEYNDAEAGNGTNTSSNGSAYLILGRQTGWKDISLLEVQDYGIQLLDGGWSSYGWNSLGDIDGDGFDDLSYGNTTTATILYGSEAWSTTSNVGVQHVSTTTGATLTALLGASVSPNPNAGMDRLIGNAGNDTLVGDGGRDVLIGGAGSDRMVVADANFFRLDGGTGVDTVELTGNMTLNFTGIANNAVANIEVLKLGTGDQALTLSGVDVLSMTGEANTGIGNANYQKGNVLVIDSTAGTDSVTLTGGWNTTAVATGVTVDGTGSFSVYQYGSSNVFVLIDSAVVPTVG</sequence>
<feature type="non-terminal residue" evidence="6">
    <location>
        <position position="1"/>
    </location>
</feature>
<feature type="compositionally biased region" description="Acidic residues" evidence="4">
    <location>
        <begin position="1164"/>
        <end position="1173"/>
    </location>
</feature>
<feature type="compositionally biased region" description="Low complexity" evidence="4">
    <location>
        <begin position="158"/>
        <end position="167"/>
    </location>
</feature>
<feature type="region of interest" description="Disordered" evidence="4">
    <location>
        <begin position="980"/>
        <end position="1493"/>
    </location>
</feature>
<dbReference type="PROSITE" id="PS00330">
    <property type="entry name" value="HEMOLYSIN_CALCIUM"/>
    <property type="match status" value="33"/>
</dbReference>
<feature type="compositionally biased region" description="Low complexity" evidence="4">
    <location>
        <begin position="818"/>
        <end position="838"/>
    </location>
</feature>
<dbReference type="GO" id="GO:0005509">
    <property type="term" value="F:calcium ion binding"/>
    <property type="evidence" value="ECO:0007669"/>
    <property type="project" value="InterPro"/>
</dbReference>
<feature type="compositionally biased region" description="Low complexity" evidence="4">
    <location>
        <begin position="2003"/>
        <end position="2012"/>
    </location>
</feature>
<dbReference type="SUPFAM" id="SSF51120">
    <property type="entry name" value="beta-Roll"/>
    <property type="match status" value="23"/>
</dbReference>
<dbReference type="PROSITE" id="PS51470">
    <property type="entry name" value="FG_GAP"/>
    <property type="match status" value="2"/>
</dbReference>
<feature type="compositionally biased region" description="Acidic residues" evidence="4">
    <location>
        <begin position="132"/>
        <end position="144"/>
    </location>
</feature>
<dbReference type="PRINTS" id="PR00313">
    <property type="entry name" value="CABNDNGRPT"/>
</dbReference>
<dbReference type="SUPFAM" id="SSF69318">
    <property type="entry name" value="Integrin alpha N-terminal domain"/>
    <property type="match status" value="3"/>
</dbReference>
<feature type="compositionally biased region" description="Low complexity" evidence="4">
    <location>
        <begin position="510"/>
        <end position="546"/>
    </location>
</feature>
<evidence type="ECO:0000256" key="3">
    <source>
        <dbReference type="ARBA" id="ARBA00022729"/>
    </source>
</evidence>
<dbReference type="InterPro" id="IPR013519">
    <property type="entry name" value="Int_alpha_beta-p"/>
</dbReference>
<evidence type="ECO:0000256" key="4">
    <source>
        <dbReference type="SAM" id="MobiDB-lite"/>
    </source>
</evidence>
<feature type="compositionally biased region" description="Low complexity" evidence="4">
    <location>
        <begin position="1249"/>
        <end position="1278"/>
    </location>
</feature>
<dbReference type="Pfam" id="PF13205">
    <property type="entry name" value="Big_5"/>
    <property type="match status" value="1"/>
</dbReference>
<dbReference type="Gene3D" id="2.150.10.10">
    <property type="entry name" value="Serralysin-like metalloprotease, C-terminal"/>
    <property type="match status" value="30"/>
</dbReference>
<dbReference type="InterPro" id="IPR011049">
    <property type="entry name" value="Serralysin-like_metalloprot_C"/>
</dbReference>
<dbReference type="EMBL" id="JAAGOH010000005">
    <property type="protein sequence ID" value="NDY90859.1"/>
    <property type="molecule type" value="Genomic_DNA"/>
</dbReference>
<dbReference type="InterPro" id="IPR001343">
    <property type="entry name" value="Hemolysn_Ca-bd"/>
</dbReference>
<feature type="region of interest" description="Disordered" evidence="4">
    <location>
        <begin position="1693"/>
        <end position="1712"/>
    </location>
</feature>
<evidence type="ECO:0000259" key="5">
    <source>
        <dbReference type="Pfam" id="PF13205"/>
    </source>
</evidence>
<comment type="subcellular location">
    <subcellularLocation>
        <location evidence="1">Secreted</location>
    </subcellularLocation>
</comment>
<comment type="caution">
    <text evidence="6">The sequence shown here is derived from an EMBL/GenBank/DDBJ whole genome shotgun (WGS) entry which is preliminary data.</text>
</comment>
<feature type="region of interest" description="Disordered" evidence="4">
    <location>
        <begin position="5096"/>
        <end position="5117"/>
    </location>
</feature>
<feature type="region of interest" description="Disordered" evidence="4">
    <location>
        <begin position="2984"/>
        <end position="3010"/>
    </location>
</feature>
<dbReference type="Proteomes" id="UP000484255">
    <property type="component" value="Unassembled WGS sequence"/>
</dbReference>
<feature type="compositionally biased region" description="Low complexity" evidence="4">
    <location>
        <begin position="1"/>
        <end position="15"/>
    </location>
</feature>
<feature type="compositionally biased region" description="Low complexity" evidence="4">
    <location>
        <begin position="69"/>
        <end position="86"/>
    </location>
</feature>
<dbReference type="PANTHER" id="PTHR38340:SF1">
    <property type="entry name" value="S-LAYER PROTEIN"/>
    <property type="match status" value="1"/>
</dbReference>
<dbReference type="InterPro" id="IPR018511">
    <property type="entry name" value="Hemolysin-typ_Ca-bd_CS"/>
</dbReference>
<feature type="compositionally biased region" description="Low complexity" evidence="4">
    <location>
        <begin position="1293"/>
        <end position="1324"/>
    </location>
</feature>
<feature type="compositionally biased region" description="Gly residues" evidence="4">
    <location>
        <begin position="207"/>
        <end position="220"/>
    </location>
</feature>
<feature type="compositionally biased region" description="Low complexity" evidence="4">
    <location>
        <begin position="28"/>
        <end position="53"/>
    </location>
</feature>
<dbReference type="InterPro" id="IPR028994">
    <property type="entry name" value="Integrin_alpha_N"/>
</dbReference>
<feature type="compositionally biased region" description="Low complexity" evidence="4">
    <location>
        <begin position="5104"/>
        <end position="5117"/>
    </location>
</feature>
<proteinExistence type="predicted"/>
<keyword evidence="3" id="KW-0732">Signal</keyword>
<reference evidence="6 7" key="1">
    <citation type="submission" date="2020-02" db="EMBL/GenBank/DDBJ databases">
        <title>Ideonella bacterium strain TBM-1.</title>
        <authorList>
            <person name="Chen W.-M."/>
        </authorList>
    </citation>
    <scope>NUCLEOTIDE SEQUENCE [LARGE SCALE GENOMIC DNA]</scope>
    <source>
        <strain evidence="6 7">TBM-1</strain>
    </source>
</reference>
<feature type="compositionally biased region" description="Gly residues" evidence="4">
    <location>
        <begin position="2648"/>
        <end position="2670"/>
    </location>
</feature>
<feature type="compositionally biased region" description="Acidic residues" evidence="4">
    <location>
        <begin position="2300"/>
        <end position="2311"/>
    </location>
</feature>
<feature type="compositionally biased region" description="Low complexity" evidence="4">
    <location>
        <begin position="332"/>
        <end position="350"/>
    </location>
</feature>
<evidence type="ECO:0000313" key="6">
    <source>
        <dbReference type="EMBL" id="NDY90859.1"/>
    </source>
</evidence>
<feature type="compositionally biased region" description="Low complexity" evidence="4">
    <location>
        <begin position="180"/>
        <end position="205"/>
    </location>
</feature>
<feature type="domain" description="SbsA Ig-like" evidence="5">
    <location>
        <begin position="3971"/>
        <end position="4092"/>
    </location>
</feature>
<evidence type="ECO:0000313" key="7">
    <source>
        <dbReference type="Proteomes" id="UP000484255"/>
    </source>
</evidence>